<dbReference type="PANTHER" id="PTHR33498">
    <property type="entry name" value="TRANSPOSASE FOR INSERTION SEQUENCE ELEMENT IS1557"/>
    <property type="match status" value="1"/>
</dbReference>
<sequence>MSNQFTTDLIGLPSFQLSHWDKTTETDWVVTLTPNPASHLCPLCLKESTNHARPGYRLLRHRFIPSWGTVWVRVPVYRQRCHDCQITWTLEWDGIPYRGTATFAFRQMAVELCQKRDLLSVSKQLGICYTTLERWYYQLAPQLLAKPQDHLTPTMVCLDEFALQKGHKYGVNLMDAQSGHIWQVTEGRSREQVRQALMNWPFATPPQVVVTDLAPGMAETVRGVWKDATVVADKFHVIQLFSKSLEAARKRTRSRGTHRRGRHEQRLLHTPPDKLKPEEQEELKAWFAQDPHLERLYNALQHMRTVYAAQTEESGKEALQQWITEHLTSPTSAVRSIAKTIVQWRQSVQNYFSFRVTNAPIEGTHNKVKVIKRRAYGYRNIERFKIRIRLECKPAI</sequence>
<dbReference type="GeneID" id="82812897"/>
<protein>
    <submittedName>
        <fullName evidence="4">ISL3 family transposase</fullName>
    </submittedName>
</protein>
<dbReference type="Proteomes" id="UP000276178">
    <property type="component" value="Unassembled WGS sequence"/>
</dbReference>
<evidence type="ECO:0000313" key="6">
    <source>
        <dbReference type="Proteomes" id="UP000317180"/>
    </source>
</evidence>
<dbReference type="EMBL" id="BJOD01000143">
    <property type="protein sequence ID" value="GED28844.1"/>
    <property type="molecule type" value="Genomic_DNA"/>
</dbReference>
<reference evidence="3 6" key="2">
    <citation type="submission" date="2019-06" db="EMBL/GenBank/DDBJ databases">
        <title>Whole genome shotgun sequence of Brevibacillus agri NBRC 15538.</title>
        <authorList>
            <person name="Hosoyama A."/>
            <person name="Uohara A."/>
            <person name="Ohji S."/>
            <person name="Ichikawa N."/>
        </authorList>
    </citation>
    <scope>NUCLEOTIDE SEQUENCE [LARGE SCALE GENOMIC DNA]</scope>
    <source>
        <strain evidence="3 6">NBRC 15538</strain>
    </source>
</reference>
<evidence type="ECO:0000259" key="2">
    <source>
        <dbReference type="Pfam" id="PF01610"/>
    </source>
</evidence>
<dbReference type="InterPro" id="IPR047951">
    <property type="entry name" value="Transpos_ISL3"/>
</dbReference>
<accession>A0A3M8AN74</accession>
<gene>
    <name evidence="3" type="ORF">BAG01nite_49460</name>
    <name evidence="4" type="ORF">EB820_18695</name>
</gene>
<dbReference type="EMBL" id="RHHN01000054">
    <property type="protein sequence ID" value="RNB52664.1"/>
    <property type="molecule type" value="Genomic_DNA"/>
</dbReference>
<dbReference type="NCBIfam" id="NF033550">
    <property type="entry name" value="transpos_ISL3"/>
    <property type="match status" value="1"/>
</dbReference>
<comment type="caution">
    <text evidence="4">The sequence shown here is derived from an EMBL/GenBank/DDBJ whole genome shotgun (WGS) entry which is preliminary data.</text>
</comment>
<dbReference type="RefSeq" id="WP_081592107.1">
    <property type="nucleotide sequence ID" value="NZ_BJOD01000143.1"/>
</dbReference>
<dbReference type="Proteomes" id="UP000317180">
    <property type="component" value="Unassembled WGS sequence"/>
</dbReference>
<dbReference type="AlphaFoldDB" id="A0A3M8AN74"/>
<feature type="domain" description="Transposase IS204/IS1001/IS1096/IS1165 DDE" evidence="2">
    <location>
        <begin position="156"/>
        <end position="388"/>
    </location>
</feature>
<evidence type="ECO:0000313" key="4">
    <source>
        <dbReference type="EMBL" id="RNB52664.1"/>
    </source>
</evidence>
<dbReference type="InterPro" id="IPR002560">
    <property type="entry name" value="Transposase_DDE"/>
</dbReference>
<organism evidence="4 5">
    <name type="scientific">Brevibacillus agri</name>
    <dbReference type="NCBI Taxonomy" id="51101"/>
    <lineage>
        <taxon>Bacteria</taxon>
        <taxon>Bacillati</taxon>
        <taxon>Bacillota</taxon>
        <taxon>Bacilli</taxon>
        <taxon>Bacillales</taxon>
        <taxon>Paenibacillaceae</taxon>
        <taxon>Brevibacillus</taxon>
    </lineage>
</organism>
<dbReference type="Pfam" id="PF01610">
    <property type="entry name" value="DDE_Tnp_ISL3"/>
    <property type="match status" value="1"/>
</dbReference>
<feature type="compositionally biased region" description="Basic and acidic residues" evidence="1">
    <location>
        <begin position="264"/>
        <end position="275"/>
    </location>
</feature>
<evidence type="ECO:0000256" key="1">
    <source>
        <dbReference type="SAM" id="MobiDB-lite"/>
    </source>
</evidence>
<dbReference type="OrthoDB" id="6197054at2"/>
<proteinExistence type="predicted"/>
<dbReference type="PANTHER" id="PTHR33498:SF1">
    <property type="entry name" value="TRANSPOSASE FOR INSERTION SEQUENCE ELEMENT IS1557"/>
    <property type="match status" value="1"/>
</dbReference>
<feature type="compositionally biased region" description="Basic residues" evidence="1">
    <location>
        <begin position="250"/>
        <end position="263"/>
    </location>
</feature>
<reference evidence="4 5" key="1">
    <citation type="submission" date="2018-10" db="EMBL/GenBank/DDBJ databases">
        <title>Phylogenomics of Brevibacillus.</title>
        <authorList>
            <person name="Dunlap C."/>
        </authorList>
    </citation>
    <scope>NUCLEOTIDE SEQUENCE [LARGE SCALE GENOMIC DNA]</scope>
    <source>
        <strain evidence="4 5">NRRL NRS 1219</strain>
    </source>
</reference>
<name>A0A3M8AN74_9BACL</name>
<evidence type="ECO:0000313" key="5">
    <source>
        <dbReference type="Proteomes" id="UP000276178"/>
    </source>
</evidence>
<feature type="region of interest" description="Disordered" evidence="1">
    <location>
        <begin position="249"/>
        <end position="275"/>
    </location>
</feature>
<keyword evidence="6" id="KW-1185">Reference proteome</keyword>
<evidence type="ECO:0000313" key="3">
    <source>
        <dbReference type="EMBL" id="GED28844.1"/>
    </source>
</evidence>